<protein>
    <recommendedName>
        <fullName evidence="2">F-box domain-containing protein</fullName>
    </recommendedName>
</protein>
<accession>A0A4Y9Z4F2</accession>
<dbReference type="Pfam" id="PF12937">
    <property type="entry name" value="F-box-like"/>
    <property type="match status" value="2"/>
</dbReference>
<dbReference type="CDD" id="cd09917">
    <property type="entry name" value="F-box_SF"/>
    <property type="match status" value="1"/>
</dbReference>
<feature type="region of interest" description="Disordered" evidence="1">
    <location>
        <begin position="1268"/>
        <end position="1311"/>
    </location>
</feature>
<evidence type="ECO:0000313" key="4">
    <source>
        <dbReference type="Proteomes" id="UP000298327"/>
    </source>
</evidence>
<evidence type="ECO:0000256" key="1">
    <source>
        <dbReference type="SAM" id="MobiDB-lite"/>
    </source>
</evidence>
<proteinExistence type="predicted"/>
<dbReference type="InterPro" id="IPR036047">
    <property type="entry name" value="F-box-like_dom_sf"/>
</dbReference>
<reference evidence="3 4" key="1">
    <citation type="submission" date="2019-02" db="EMBL/GenBank/DDBJ databases">
        <title>Genome sequencing of the rare red list fungi Dentipellis fragilis.</title>
        <authorList>
            <person name="Buettner E."/>
            <person name="Kellner H."/>
        </authorList>
    </citation>
    <scope>NUCLEOTIDE SEQUENCE [LARGE SCALE GENOMIC DNA]</scope>
    <source>
        <strain evidence="3 4">DSM 105465</strain>
    </source>
</reference>
<feature type="domain" description="F-box" evidence="2">
    <location>
        <begin position="27"/>
        <end position="68"/>
    </location>
</feature>
<feature type="domain" description="F-box" evidence="2">
    <location>
        <begin position="794"/>
        <end position="835"/>
    </location>
</feature>
<dbReference type="Gene3D" id="1.20.1280.50">
    <property type="match status" value="2"/>
</dbReference>
<sequence length="1469" mass="167372">MDSDRSSERLLQELFTRFPRPQQSASLLNDIWMDEIFPHLSIRDIIRVRQVSKLFYELTHTTILWKNILRSIHFTLPPLPPTERYSFDSLSSFETERLIICGLHLDANWRSIDPELARNEIPQVNMGHDILSMKIVPGGHHMVASVRDFGEKRYSLMVVIMDHRRFLPISSVRIATPSKADHIQAKYMDYRGEMGIMIAYVTREPARKVDRMADVDISESLDGNFPVPVQYEVVVRHITLELLSSLENTACAYEVPEDKERGQMLENPLRYVTSLKTTVPIECLDLAEMDGDPYVFAGKRSQRIVLENLTTGVVSRVRMPPLITLSPPFSAVYTLRAMRALGNQHQLLIARTCMAHIPPAEQTLVELEEPYKQQFALEIYNLPEEGQSTAEAPECQHELFSKAFNNVCISDYVSPSTYYHQSLPRNLSQNIEMPTISVFLTFEDPLEMMHMQLKARRIALQPQPASTTSPVDENDEPTEDAASPLPSPPPPVEETIFRYNLDIDADNITEKIVEISTFEHEDPIYHIIPGGRRTLLICMEARDGAAHPVPKDFLSYVNVDPPSEQDKAADELWPYDKEQHDAAASERAWIDMAYGERSRRRPICSLYPSLVDLFEDGLVTAAWDEWSGRLCLVFEKDPQTVRVADYAWAPREDANGNRLPLPVPDVDVWFRQPRQPEVGELKGLVAPHYQGVKGLPSSTSRTVLSSDVVDDTKLLATLIRRLDHAKRLRPSCECLASPLRDQHYNAFLSGAVPIREEGHEQDPPIELMAPKHSSGCVPQRFFARFRRQELYTQLPNDIWVDEIFPHLSIRDIIRVRQVSKLLYELTHTPILWKNILRTVHFPLPPLPPIERYSFGSLSSFETERLIVRGLTLDANWQSLTPAMDRQEYVSVDAYHEVLSMKMVPGGHHMLASVRDFAENRYALVLFMMEHRVYGEYPIAKTPTESKAYHIQAKYMVYEGEMGVMVAYVRREPARKADRMANVNVSEFSEDHYIDFPVPVRYEVVIEHISMKSIATLEDPVHPPGTHEYKEHASTLEPPFRHVTSLKTNTSVDYLELAEIGGDPYVFLGKRSHEVVQKNLATGLISRITMPALITVAPPTRAITKFRAMRVLGNQRQLIVVRTTTVVYPTPAELYLASLEEFVDEDEDDLDQGDPMGQDPPDEEEVQDILIEEDTVEEEGPAKQRITLEIFDLPDDGKDSADFPRFYEPSIRSMFSSISISEYIPPSTYFHPSLLRKLDQNIEMPPISIFAVTENPWEILQIQLKARRMPLHPQPDSPPVDEDEDEGGTAEDATPPPPPPPPPAEETYFRYNMGHNPGDFTETVFRFLAPQEQKLHVFPGARRSLLIAPTAEDVAADERWPYDRAQHEAAAADRAWIHTAYKQRALEYPIHPLNPPLAPMFGEGLVTAAWDEWSGRLCLVSAKAPRTIDVLNYAWAPREDMDGNRLPLPVHDVDVRFRRPVSPAPMDTGE</sequence>
<dbReference type="CDD" id="cd22126">
    <property type="entry name" value="F-box_FBXL15"/>
    <property type="match status" value="1"/>
</dbReference>
<feature type="compositionally biased region" description="Acidic residues" evidence="1">
    <location>
        <begin position="1278"/>
        <end position="1288"/>
    </location>
</feature>
<dbReference type="Proteomes" id="UP000298327">
    <property type="component" value="Unassembled WGS sequence"/>
</dbReference>
<evidence type="ECO:0000259" key="2">
    <source>
        <dbReference type="SMART" id="SM00256"/>
    </source>
</evidence>
<dbReference type="SMART" id="SM00256">
    <property type="entry name" value="FBOX"/>
    <property type="match status" value="2"/>
</dbReference>
<keyword evidence="4" id="KW-1185">Reference proteome</keyword>
<feature type="region of interest" description="Disordered" evidence="1">
    <location>
        <begin position="460"/>
        <end position="494"/>
    </location>
</feature>
<dbReference type="EMBL" id="SEOQ01000154">
    <property type="protein sequence ID" value="TFY68758.1"/>
    <property type="molecule type" value="Genomic_DNA"/>
</dbReference>
<gene>
    <name evidence="3" type="ORF">EVG20_g3436</name>
</gene>
<organism evidence="3 4">
    <name type="scientific">Dentipellis fragilis</name>
    <dbReference type="NCBI Taxonomy" id="205917"/>
    <lineage>
        <taxon>Eukaryota</taxon>
        <taxon>Fungi</taxon>
        <taxon>Dikarya</taxon>
        <taxon>Basidiomycota</taxon>
        <taxon>Agaricomycotina</taxon>
        <taxon>Agaricomycetes</taxon>
        <taxon>Russulales</taxon>
        <taxon>Hericiaceae</taxon>
        <taxon>Dentipellis</taxon>
    </lineage>
</organism>
<dbReference type="InterPro" id="IPR001810">
    <property type="entry name" value="F-box_dom"/>
</dbReference>
<comment type="caution">
    <text evidence="3">The sequence shown here is derived from an EMBL/GenBank/DDBJ whole genome shotgun (WGS) entry which is preliminary data.</text>
</comment>
<name>A0A4Y9Z4F2_9AGAM</name>
<dbReference type="SUPFAM" id="SSF81383">
    <property type="entry name" value="F-box domain"/>
    <property type="match status" value="2"/>
</dbReference>
<feature type="compositionally biased region" description="Pro residues" evidence="1">
    <location>
        <begin position="1293"/>
        <end position="1303"/>
    </location>
</feature>
<evidence type="ECO:0000313" key="3">
    <source>
        <dbReference type="EMBL" id="TFY68758.1"/>
    </source>
</evidence>
<dbReference type="OrthoDB" id="3219396at2759"/>